<keyword evidence="3" id="KW-1185">Reference proteome</keyword>
<accession>A0A2A3YIP7</accession>
<name>A0A2A3YIP7_9MICO</name>
<keyword evidence="1" id="KW-0812">Transmembrane</keyword>
<dbReference type="EMBL" id="NRGR01000017">
    <property type="protein sequence ID" value="PCC39109.1"/>
    <property type="molecule type" value="Genomic_DNA"/>
</dbReference>
<proteinExistence type="predicted"/>
<evidence type="ECO:0000256" key="1">
    <source>
        <dbReference type="SAM" id="Phobius"/>
    </source>
</evidence>
<evidence type="ECO:0000313" key="3">
    <source>
        <dbReference type="Proteomes" id="UP000218598"/>
    </source>
</evidence>
<keyword evidence="1" id="KW-1133">Transmembrane helix</keyword>
<sequence>MTSNTLESFVSGLEPLLIALIAVCVLVGCVAAMKILKGDVYHSVPWFPWVVPIVSWLAAAVCGYLVLF</sequence>
<gene>
    <name evidence="2" type="ORF">CIK66_10500</name>
</gene>
<dbReference type="Proteomes" id="UP000218598">
    <property type="component" value="Unassembled WGS sequence"/>
</dbReference>
<organism evidence="2 3">
    <name type="scientific">Brachybacterium alimentarium</name>
    <dbReference type="NCBI Taxonomy" id="47845"/>
    <lineage>
        <taxon>Bacteria</taxon>
        <taxon>Bacillati</taxon>
        <taxon>Actinomycetota</taxon>
        <taxon>Actinomycetes</taxon>
        <taxon>Micrococcales</taxon>
        <taxon>Dermabacteraceae</taxon>
        <taxon>Brachybacterium</taxon>
    </lineage>
</organism>
<evidence type="ECO:0008006" key="4">
    <source>
        <dbReference type="Google" id="ProtNLM"/>
    </source>
</evidence>
<protein>
    <recommendedName>
        <fullName evidence="4">DUF1656 domain-containing protein</fullName>
    </recommendedName>
</protein>
<keyword evidence="1" id="KW-0472">Membrane</keyword>
<reference evidence="2 3" key="1">
    <citation type="journal article" date="2017" name="Elife">
        <title>Extensive horizontal gene transfer in cheese-associated bacteria.</title>
        <authorList>
            <person name="Bonham K.S."/>
            <person name="Wolfe B.E."/>
            <person name="Dutton R.J."/>
        </authorList>
    </citation>
    <scope>NUCLEOTIDE SEQUENCE [LARGE SCALE GENOMIC DNA]</scope>
    <source>
        <strain evidence="2 3">341_9</strain>
    </source>
</reference>
<feature type="transmembrane region" description="Helical" evidence="1">
    <location>
        <begin position="47"/>
        <end position="67"/>
    </location>
</feature>
<dbReference type="AlphaFoldDB" id="A0A2A3YIP7"/>
<comment type="caution">
    <text evidence="2">The sequence shown here is derived from an EMBL/GenBank/DDBJ whole genome shotgun (WGS) entry which is preliminary data.</text>
</comment>
<evidence type="ECO:0000313" key="2">
    <source>
        <dbReference type="EMBL" id="PCC39109.1"/>
    </source>
</evidence>
<feature type="transmembrane region" description="Helical" evidence="1">
    <location>
        <begin position="16"/>
        <end position="35"/>
    </location>
</feature>
<dbReference type="RefSeq" id="WP_096197203.1">
    <property type="nucleotide sequence ID" value="NZ_NRGR01000017.1"/>
</dbReference>